<accession>A0A9P4KGE4</accession>
<dbReference type="OrthoDB" id="3795483at2759"/>
<comment type="caution">
    <text evidence="2">The sequence shown here is derived from an EMBL/GenBank/DDBJ whole genome shotgun (WGS) entry which is preliminary data.</text>
</comment>
<evidence type="ECO:0000256" key="1">
    <source>
        <dbReference type="SAM" id="MobiDB-lite"/>
    </source>
</evidence>
<reference evidence="3" key="1">
    <citation type="journal article" date="2020" name="Stud. Mycol.">
        <title>101 Dothideomycetes genomes: A test case for predicting lifestyles and emergence of pathogens.</title>
        <authorList>
            <person name="Haridas S."/>
            <person name="Albert R."/>
            <person name="Binder M."/>
            <person name="Bloem J."/>
            <person name="LaButti K."/>
            <person name="Salamov A."/>
            <person name="Andreopoulos B."/>
            <person name="Baker S."/>
            <person name="Barry K."/>
            <person name="Bills G."/>
            <person name="Bluhm B."/>
            <person name="Cannon C."/>
            <person name="Castanera R."/>
            <person name="Culley D."/>
            <person name="Daum C."/>
            <person name="Ezra D."/>
            <person name="Gonzalez J."/>
            <person name="Henrissat B."/>
            <person name="Kuo A."/>
            <person name="Liang C."/>
            <person name="Lipzen A."/>
            <person name="Lutzoni F."/>
            <person name="Magnuson J."/>
            <person name="Mondo S."/>
            <person name="Nolan M."/>
            <person name="Ohm R."/>
            <person name="Pangilinan J."/>
            <person name="Park H.-J."/>
            <person name="Ramirez L."/>
            <person name="Alfaro M."/>
            <person name="Sun H."/>
            <person name="Tritt A."/>
            <person name="Yoshinaga Y."/>
            <person name="Zwiers L.-H."/>
            <person name="Turgeon B."/>
            <person name="Goodwin S."/>
            <person name="Spatafora J."/>
            <person name="Crous P."/>
            <person name="Grigoriev I."/>
        </authorList>
    </citation>
    <scope>NUCLEOTIDE SEQUENCE [LARGE SCALE GENOMIC DNA]</scope>
    <source>
        <strain evidence="3">CBS 304.66</strain>
    </source>
</reference>
<gene>
    <name evidence="2" type="ORF">CC78DRAFT_529673</name>
</gene>
<protein>
    <submittedName>
        <fullName evidence="2">Uncharacterized protein</fullName>
    </submittedName>
</protein>
<dbReference type="Proteomes" id="UP000800093">
    <property type="component" value="Unassembled WGS sequence"/>
</dbReference>
<keyword evidence="3" id="KW-1185">Reference proteome</keyword>
<feature type="compositionally biased region" description="Acidic residues" evidence="1">
    <location>
        <begin position="65"/>
        <end position="112"/>
    </location>
</feature>
<evidence type="ECO:0000313" key="3">
    <source>
        <dbReference type="Proteomes" id="UP000800093"/>
    </source>
</evidence>
<name>A0A9P4KGE4_9PLEO</name>
<feature type="region of interest" description="Disordered" evidence="1">
    <location>
        <begin position="54"/>
        <end position="117"/>
    </location>
</feature>
<organism evidence="2 3">
    <name type="scientific">Lojkania enalia</name>
    <dbReference type="NCBI Taxonomy" id="147567"/>
    <lineage>
        <taxon>Eukaryota</taxon>
        <taxon>Fungi</taxon>
        <taxon>Dikarya</taxon>
        <taxon>Ascomycota</taxon>
        <taxon>Pezizomycotina</taxon>
        <taxon>Dothideomycetes</taxon>
        <taxon>Pleosporomycetidae</taxon>
        <taxon>Pleosporales</taxon>
        <taxon>Pleosporales incertae sedis</taxon>
        <taxon>Lojkania</taxon>
    </lineage>
</organism>
<sequence length="329" mass="37316">MATAAAGPTLMTIPLELRHAIFEQTTVSEKEPKKMFRYWFEKKELAQLAAAHNNPGVMVAHNSEDDTDNEGEAEEEDEDLDDAEVEDDDAEVEDEEHMDREEGDEDLEDGDGDSNTQNVATMTATATQTAPRTPVLYTHRKWRHIPNFIRITHCPPPLELLLTSKDLSREARDWFYDVAILKIDATASFAHTSFFEESLNDIADAAFSPVESIRRVEVKFVWDTAWLRASDAIEEIYQAMCRQRAWCVSAILQRAPSLKELKIIWHDSAQDGAATAFKADIFENFWGLFANIAVEEHYLSDGETPHSNTPAGKQRLEFEEILASGRDYF</sequence>
<dbReference type="EMBL" id="ML986585">
    <property type="protein sequence ID" value="KAF2268659.1"/>
    <property type="molecule type" value="Genomic_DNA"/>
</dbReference>
<dbReference type="AlphaFoldDB" id="A0A9P4KGE4"/>
<proteinExistence type="predicted"/>
<evidence type="ECO:0000313" key="2">
    <source>
        <dbReference type="EMBL" id="KAF2268659.1"/>
    </source>
</evidence>